<accession>A0A2H5RLM0</accession>
<evidence type="ECO:0000313" key="6">
    <source>
        <dbReference type="Proteomes" id="UP000018888"/>
    </source>
</evidence>
<sequence>MEQKYSNDDIIEERYDLCKECNHPYTSLDYWCQSCNAKNFQQNFKNWTSGNFNVDKLIRDSQINARNSLEKLEWIEYDNFENIEYVAKGGFGIIYKAIWKEKNNYETVQWNNDNNNNNVNYYKVALKSLNNSKDITSEFLNEIRSHLKMNNSERIVKLYGITKDSKTNDFMMVMEYANNGSLRQKLNKDFNSFGWDEKLYILRDIAYGLGNIHEKELTHQDFHSGNILNIKRNSLSFANITDLGLCKPANEKVEKRNKNVYGVLPYVAPEVLRGKEYMQASDVYSFGIIIYEIFNGLPPYYDMAHDELLAIKICRGLRPGFNIKVPQLIENIAKKCVDADPLKRPTAEYLKKIFDKCYIDYLDKNNEFFKQINEADKFNKKQYNVTKSSINTELIYNTHPQAIYASRLLKFNNLPEPINVDNNNDYLEVEYSESTKIDFTKIDINFQDNQYS</sequence>
<dbReference type="GO" id="GO:0005524">
    <property type="term" value="F:ATP binding"/>
    <property type="evidence" value="ECO:0007669"/>
    <property type="project" value="UniProtKB-KW"/>
</dbReference>
<protein>
    <submittedName>
        <fullName evidence="5">Kinase-like domain-containing protein</fullName>
    </submittedName>
</protein>
<name>A0A2H5RLM0_RHIID</name>
<reference evidence="5 6" key="1">
    <citation type="journal article" date="2013" name="Proc. Natl. Acad. Sci. U.S.A.">
        <title>Genome of an arbuscular mycorrhizal fungus provides insight into the oldest plant symbiosis.</title>
        <authorList>
            <person name="Tisserant E."/>
            <person name="Malbreil M."/>
            <person name="Kuo A."/>
            <person name="Kohler A."/>
            <person name="Symeonidi A."/>
            <person name="Balestrini R."/>
            <person name="Charron P."/>
            <person name="Duensing N."/>
            <person name="Frei Dit Frey N."/>
            <person name="Gianinazzi-Pearson V."/>
            <person name="Gilbert L.B."/>
            <person name="Handa Y."/>
            <person name="Herr J.R."/>
            <person name="Hijri M."/>
            <person name="Koul R."/>
            <person name="Kawaguchi M."/>
            <person name="Krajinski F."/>
            <person name="Lammers P.J."/>
            <person name="Masclaux F.G."/>
            <person name="Murat C."/>
            <person name="Morin E."/>
            <person name="Ndikumana S."/>
            <person name="Pagni M."/>
            <person name="Petitpierre D."/>
            <person name="Requena N."/>
            <person name="Rosikiewicz P."/>
            <person name="Riley R."/>
            <person name="Saito K."/>
            <person name="San Clemente H."/>
            <person name="Shapiro H."/>
            <person name="van Tuinen D."/>
            <person name="Becard G."/>
            <person name="Bonfante P."/>
            <person name="Paszkowski U."/>
            <person name="Shachar-Hill Y.Y."/>
            <person name="Tuskan G.A."/>
            <person name="Young P.W."/>
            <person name="Sanders I.R."/>
            <person name="Henrissat B."/>
            <person name="Rensing S.A."/>
            <person name="Grigoriev I.V."/>
            <person name="Corradi N."/>
            <person name="Roux C."/>
            <person name="Martin F."/>
        </authorList>
    </citation>
    <scope>NUCLEOTIDE SEQUENCE [LARGE SCALE GENOMIC DNA]</scope>
    <source>
        <strain evidence="5 6">DAOM 197198</strain>
    </source>
</reference>
<dbReference type="PANTHER" id="PTHR44329">
    <property type="entry name" value="SERINE/THREONINE-PROTEIN KINASE TNNI3K-RELATED"/>
    <property type="match status" value="1"/>
</dbReference>
<organism evidence="5 6">
    <name type="scientific">Rhizophagus irregularis (strain DAOM 181602 / DAOM 197198 / MUCL 43194)</name>
    <name type="common">Arbuscular mycorrhizal fungus</name>
    <name type="synonym">Glomus intraradices</name>
    <dbReference type="NCBI Taxonomy" id="747089"/>
    <lineage>
        <taxon>Eukaryota</taxon>
        <taxon>Fungi</taxon>
        <taxon>Fungi incertae sedis</taxon>
        <taxon>Mucoromycota</taxon>
        <taxon>Glomeromycotina</taxon>
        <taxon>Glomeromycetes</taxon>
        <taxon>Glomerales</taxon>
        <taxon>Glomeraceae</taxon>
        <taxon>Rhizophagus</taxon>
    </lineage>
</organism>
<dbReference type="GO" id="GO:0004674">
    <property type="term" value="F:protein serine/threonine kinase activity"/>
    <property type="evidence" value="ECO:0007669"/>
    <property type="project" value="TreeGrafter"/>
</dbReference>
<reference evidence="5 6" key="2">
    <citation type="journal article" date="2018" name="New Phytol.">
        <title>High intraspecific genome diversity in the model arbuscular mycorrhizal symbiont Rhizophagus irregularis.</title>
        <authorList>
            <person name="Chen E.C.H."/>
            <person name="Morin E."/>
            <person name="Beaudet D."/>
            <person name="Noel J."/>
            <person name="Yildirir G."/>
            <person name="Ndikumana S."/>
            <person name="Charron P."/>
            <person name="St-Onge C."/>
            <person name="Giorgi J."/>
            <person name="Kruger M."/>
            <person name="Marton T."/>
            <person name="Ropars J."/>
            <person name="Grigoriev I.V."/>
            <person name="Hainaut M."/>
            <person name="Henrissat B."/>
            <person name="Roux C."/>
            <person name="Martin F."/>
            <person name="Corradi N."/>
        </authorList>
    </citation>
    <scope>NUCLEOTIDE SEQUENCE [LARGE SCALE GENOMIC DNA]</scope>
    <source>
        <strain evidence="5 6">DAOM 197198</strain>
    </source>
</reference>
<dbReference type="EMBL" id="AUPC02000163">
    <property type="protein sequence ID" value="POG67881.1"/>
    <property type="molecule type" value="Genomic_DNA"/>
</dbReference>
<dbReference type="VEuPathDB" id="FungiDB:RhiirFUN_021293"/>
<dbReference type="InterPro" id="IPR000719">
    <property type="entry name" value="Prot_kinase_dom"/>
</dbReference>
<gene>
    <name evidence="5" type="ORF">GLOIN_2v1778942</name>
</gene>
<dbReference type="PANTHER" id="PTHR44329:SF288">
    <property type="entry name" value="MITOGEN-ACTIVATED PROTEIN KINASE KINASE KINASE 20"/>
    <property type="match status" value="1"/>
</dbReference>
<evidence type="ECO:0000256" key="2">
    <source>
        <dbReference type="ARBA" id="ARBA00022741"/>
    </source>
</evidence>
<evidence type="ECO:0000256" key="3">
    <source>
        <dbReference type="ARBA" id="ARBA00022777"/>
    </source>
</evidence>
<keyword evidence="4" id="KW-0067">ATP-binding</keyword>
<keyword evidence="6" id="KW-1185">Reference proteome</keyword>
<dbReference type="Proteomes" id="UP000018888">
    <property type="component" value="Unassembled WGS sequence"/>
</dbReference>
<dbReference type="InterPro" id="IPR001245">
    <property type="entry name" value="Ser-Thr/Tyr_kinase_cat_dom"/>
</dbReference>
<keyword evidence="2" id="KW-0547">Nucleotide-binding</keyword>
<dbReference type="Gene3D" id="1.10.510.10">
    <property type="entry name" value="Transferase(Phosphotransferase) domain 1"/>
    <property type="match status" value="1"/>
</dbReference>
<dbReference type="PROSITE" id="PS50011">
    <property type="entry name" value="PROTEIN_KINASE_DOM"/>
    <property type="match status" value="1"/>
</dbReference>
<dbReference type="AlphaFoldDB" id="A0A2H5RLM0"/>
<keyword evidence="3" id="KW-0418">Kinase</keyword>
<keyword evidence="1" id="KW-0808">Transferase</keyword>
<evidence type="ECO:0000256" key="4">
    <source>
        <dbReference type="ARBA" id="ARBA00022840"/>
    </source>
</evidence>
<dbReference type="Pfam" id="PF07714">
    <property type="entry name" value="PK_Tyr_Ser-Thr"/>
    <property type="match status" value="1"/>
</dbReference>
<proteinExistence type="predicted"/>
<evidence type="ECO:0000256" key="1">
    <source>
        <dbReference type="ARBA" id="ARBA00022679"/>
    </source>
</evidence>
<dbReference type="InterPro" id="IPR051681">
    <property type="entry name" value="Ser/Thr_Kinases-Pseudokinases"/>
</dbReference>
<dbReference type="InterPro" id="IPR011009">
    <property type="entry name" value="Kinase-like_dom_sf"/>
</dbReference>
<comment type="caution">
    <text evidence="5">The sequence shown here is derived from an EMBL/GenBank/DDBJ whole genome shotgun (WGS) entry which is preliminary data.</text>
</comment>
<dbReference type="SUPFAM" id="SSF56112">
    <property type="entry name" value="Protein kinase-like (PK-like)"/>
    <property type="match status" value="1"/>
</dbReference>
<evidence type="ECO:0000313" key="5">
    <source>
        <dbReference type="EMBL" id="POG67881.1"/>
    </source>
</evidence>